<dbReference type="Proteomes" id="UP000761534">
    <property type="component" value="Unassembled WGS sequence"/>
</dbReference>
<dbReference type="Gene3D" id="1.20.140.50">
    <property type="entry name" value="alix/aip1 like domains"/>
    <property type="match status" value="1"/>
</dbReference>
<dbReference type="Gene3D" id="1.25.40.280">
    <property type="entry name" value="alix/aip1 like domains"/>
    <property type="match status" value="1"/>
</dbReference>
<proteinExistence type="predicted"/>
<evidence type="ECO:0000256" key="3">
    <source>
        <dbReference type="ARBA" id="ARBA00022490"/>
    </source>
</evidence>
<dbReference type="GO" id="GO:0005768">
    <property type="term" value="C:endosome"/>
    <property type="evidence" value="ECO:0007669"/>
    <property type="project" value="UniProtKB-SubCell"/>
</dbReference>
<dbReference type="Pfam" id="PF13949">
    <property type="entry name" value="ALIX_LYPXL_bnd"/>
    <property type="match status" value="1"/>
</dbReference>
<feature type="compositionally biased region" description="Low complexity" evidence="6">
    <location>
        <begin position="866"/>
        <end position="882"/>
    </location>
</feature>
<evidence type="ECO:0000256" key="5">
    <source>
        <dbReference type="ARBA" id="ARBA00041284"/>
    </source>
</evidence>
<dbReference type="InterPro" id="IPR038499">
    <property type="entry name" value="BRO1_sf"/>
</dbReference>
<dbReference type="OrthoDB" id="2141925at2759"/>
<dbReference type="InterPro" id="IPR025304">
    <property type="entry name" value="ALIX_V_dom"/>
</dbReference>
<feature type="compositionally biased region" description="Pro residues" evidence="6">
    <location>
        <begin position="840"/>
        <end position="865"/>
    </location>
</feature>
<dbReference type="GO" id="GO:0043328">
    <property type="term" value="P:protein transport to vacuole involved in ubiquitin-dependent protein catabolic process via the multivesicular body sorting pathway"/>
    <property type="evidence" value="ECO:0007669"/>
    <property type="project" value="TreeGrafter"/>
</dbReference>
<comment type="caution">
    <text evidence="8">The sequence shown here is derived from an EMBL/GenBank/DDBJ whole genome shotgun (WGS) entry which is preliminary data.</text>
</comment>
<keyword evidence="9" id="KW-1185">Reference proteome</keyword>
<evidence type="ECO:0000313" key="9">
    <source>
        <dbReference type="Proteomes" id="UP000761534"/>
    </source>
</evidence>
<dbReference type="InterPro" id="IPR004328">
    <property type="entry name" value="BRO1_dom"/>
</dbReference>
<dbReference type="SMART" id="SM01041">
    <property type="entry name" value="BRO1"/>
    <property type="match status" value="1"/>
</dbReference>
<evidence type="ECO:0000256" key="1">
    <source>
        <dbReference type="ARBA" id="ARBA00004177"/>
    </source>
</evidence>
<accession>A0A642V3R5</accession>
<dbReference type="PANTHER" id="PTHR23030:SF30">
    <property type="entry name" value="TYROSINE-PROTEIN PHOSPHATASE NON-RECEPTOR TYPE 23"/>
    <property type="match status" value="1"/>
</dbReference>
<evidence type="ECO:0000313" key="8">
    <source>
        <dbReference type="EMBL" id="KAA8912596.1"/>
    </source>
</evidence>
<dbReference type="PROSITE" id="PS51180">
    <property type="entry name" value="BRO1"/>
    <property type="match status" value="1"/>
</dbReference>
<keyword evidence="3" id="KW-0963">Cytoplasm</keyword>
<dbReference type="EMBL" id="SWFS01000252">
    <property type="protein sequence ID" value="KAA8912596.1"/>
    <property type="molecule type" value="Genomic_DNA"/>
</dbReference>
<evidence type="ECO:0000259" key="7">
    <source>
        <dbReference type="PROSITE" id="PS51180"/>
    </source>
</evidence>
<dbReference type="Gene3D" id="1.20.120.560">
    <property type="entry name" value="alix/aip1 in complex with the ypdl late domain"/>
    <property type="match status" value="1"/>
</dbReference>
<feature type="region of interest" description="Disordered" evidence="6">
    <location>
        <begin position="761"/>
        <end position="911"/>
    </location>
</feature>
<feature type="compositionally biased region" description="Polar residues" evidence="6">
    <location>
        <begin position="900"/>
        <end position="911"/>
    </location>
</feature>
<keyword evidence="4" id="KW-0967">Endosome</keyword>
<feature type="compositionally biased region" description="Pro residues" evidence="6">
    <location>
        <begin position="772"/>
        <end position="827"/>
    </location>
</feature>
<gene>
    <name evidence="8" type="ORF">TRICI_003434</name>
</gene>
<evidence type="ECO:0000256" key="6">
    <source>
        <dbReference type="SAM" id="MobiDB-lite"/>
    </source>
</evidence>
<evidence type="ECO:0000256" key="2">
    <source>
        <dbReference type="ARBA" id="ARBA00004496"/>
    </source>
</evidence>
<sequence length="911" mass="103058">MKSTPMVTIPLKGMIDSDWISPLRQYIAGIYGPGSHFKDEASQIHRLRQDVRGSAADTIGRDLLYRYYRQLQLLELRIPVNEHGCRMSFSWTDAFTHESTTQYSLAFEKASLLYNFAAINCHIAAESEDIKVAYNCFQCAAGTFNFIIENFLHAPSTDLSQETVKALAKLTLAQAQECFLDKLLQDGSGKPAMVAKLAKGASNFYKAAGECLQTVHNSKLWGEKAWYQYCLIKAKYFLAVGYDYQSKGFENNGKYGEAIAYLTQAINYIQEAARMPLPNQYSEASKLFKSYLESAKHRLAALEKDNDFIYHTLVPPVSTLSEPSALEAAKPIEMDELYNDKDVTQIIGKEIFENLIPLSVHEKSSMYSEEKADLLRKEGEKVEIADEELSSALEFLDLPGSLKLVKQDESPDYDDYDVPSIVKNWASEINTNGYNANSFSPVESARTEVFRKVKETENKLANEEEQTQKQKTRHGSKWTQVSPLSLSSGIQGDLQSIKQSLNSGASSDNKIKGMLESVQSDLELLSKGPSNSELESVFRNIGGDNKPASGPSLLDMDFSGEEDVKQWIDKTEELLNKLSKVSKERKTSFMEFKDKVHKDDISSVLILNSKVPNVEEKVFKSELEKFRPYQDRLEATIHHQQNMLKELQTTWKKVLANETVKKRTSDREGMRTQRAALIERFRKAYNAWKDAQEGLKKGKEFYTDLDSFASSVANNADQFVQNRVEERQKLLESLGDNEGRHSGPLDQETLRQQLSDMTLSYQTPSSHDYTKPSPPPPPPQPNYTSPPPQPTYTSPPPQPSYNSPPPQQYNPPHPHYQQPPPPPPPQQSPWGDLSVLDKPPSLPPKPPQQPLQQQQPPPPQPPQQPNYPQQPLYSYQQQQHPQGTPPQQPPPPGNYQYHYSYQQPQWNAGYK</sequence>
<reference evidence="8" key="1">
    <citation type="journal article" date="2019" name="G3 (Bethesda)">
        <title>Genome Assemblies of Two Rare Opportunistic Yeast Pathogens: Diutina rugosa (syn. Candida rugosa) and Trichomonascus ciferrii (syn. Candida ciferrii).</title>
        <authorList>
            <person name="Mixao V."/>
            <person name="Saus E."/>
            <person name="Hansen A.P."/>
            <person name="Lass-Florl C."/>
            <person name="Gabaldon T."/>
        </authorList>
    </citation>
    <scope>NUCLEOTIDE SEQUENCE</scope>
    <source>
        <strain evidence="8">CBS 4856</strain>
    </source>
</reference>
<evidence type="ECO:0000256" key="4">
    <source>
        <dbReference type="ARBA" id="ARBA00022753"/>
    </source>
</evidence>
<comment type="subcellular location">
    <subcellularLocation>
        <location evidence="2">Cytoplasm</location>
    </subcellularLocation>
    <subcellularLocation>
        <location evidence="1">Endosome</location>
    </subcellularLocation>
</comment>
<dbReference type="AlphaFoldDB" id="A0A642V3R5"/>
<dbReference type="PANTHER" id="PTHR23030">
    <property type="entry name" value="PCD6 INTERACTING PROTEIN-RELATED"/>
    <property type="match status" value="1"/>
</dbReference>
<feature type="domain" description="BRO1" evidence="7">
    <location>
        <begin position="5"/>
        <end position="389"/>
    </location>
</feature>
<organism evidence="8 9">
    <name type="scientific">Trichomonascus ciferrii</name>
    <dbReference type="NCBI Taxonomy" id="44093"/>
    <lineage>
        <taxon>Eukaryota</taxon>
        <taxon>Fungi</taxon>
        <taxon>Dikarya</taxon>
        <taxon>Ascomycota</taxon>
        <taxon>Saccharomycotina</taxon>
        <taxon>Dipodascomycetes</taxon>
        <taxon>Dipodascales</taxon>
        <taxon>Trichomonascaceae</taxon>
        <taxon>Trichomonascus</taxon>
        <taxon>Trichomonascus ciferrii complex</taxon>
    </lineage>
</organism>
<feature type="compositionally biased region" description="Pro residues" evidence="6">
    <location>
        <begin position="883"/>
        <end position="893"/>
    </location>
</feature>
<dbReference type="Pfam" id="PF03097">
    <property type="entry name" value="BRO1"/>
    <property type="match status" value="1"/>
</dbReference>
<dbReference type="VEuPathDB" id="FungiDB:TRICI_003434"/>
<feature type="compositionally biased region" description="Basic and acidic residues" evidence="6">
    <location>
        <begin position="457"/>
        <end position="468"/>
    </location>
</feature>
<feature type="region of interest" description="Disordered" evidence="6">
    <location>
        <begin position="457"/>
        <end position="484"/>
    </location>
</feature>
<name>A0A642V3R5_9ASCO</name>
<protein>
    <recommendedName>
        <fullName evidence="5">BRO domain-containing protein 1</fullName>
    </recommendedName>
</protein>